<feature type="transmembrane region" description="Helical" evidence="2">
    <location>
        <begin position="6"/>
        <end position="30"/>
    </location>
</feature>
<keyword evidence="2" id="KW-1133">Transmembrane helix</keyword>
<protein>
    <submittedName>
        <fullName evidence="3">Uncharacterized protein</fullName>
    </submittedName>
</protein>
<keyword evidence="2" id="KW-0472">Membrane</keyword>
<proteinExistence type="predicted"/>
<evidence type="ECO:0000256" key="2">
    <source>
        <dbReference type="SAM" id="Phobius"/>
    </source>
</evidence>
<accession>A0A1I3LQ41</accession>
<gene>
    <name evidence="3" type="ORF">SAMN04487775_107131</name>
</gene>
<dbReference type="Proteomes" id="UP000182737">
    <property type="component" value="Unassembled WGS sequence"/>
</dbReference>
<name>A0A1I3LQ41_9SPIR</name>
<feature type="compositionally biased region" description="Polar residues" evidence="1">
    <location>
        <begin position="33"/>
        <end position="43"/>
    </location>
</feature>
<sequence length="130" mass="14842">MSIAGLYFLVLAPIVGPILGIIVGGIISAINSSESTTNPTSCEPRTRKTSYSSSYYEPPMRDWESERILSSMEAEMRAHNARVEQMMMEQHRTMIENESRRISESINRPLSEQFDTRLTNIFRNPWDGIL</sequence>
<evidence type="ECO:0000313" key="4">
    <source>
        <dbReference type="Proteomes" id="UP000182737"/>
    </source>
</evidence>
<feature type="region of interest" description="Disordered" evidence="1">
    <location>
        <begin position="33"/>
        <end position="55"/>
    </location>
</feature>
<dbReference type="AlphaFoldDB" id="A0A1I3LQ41"/>
<dbReference type="EMBL" id="FORI01000007">
    <property type="protein sequence ID" value="SFI86904.1"/>
    <property type="molecule type" value="Genomic_DNA"/>
</dbReference>
<reference evidence="4" key="1">
    <citation type="submission" date="2016-10" db="EMBL/GenBank/DDBJ databases">
        <authorList>
            <person name="Varghese N."/>
            <person name="Submissions S."/>
        </authorList>
    </citation>
    <scope>NUCLEOTIDE SEQUENCE [LARGE SCALE GENOMIC DNA]</scope>
    <source>
        <strain evidence="4">XBD1002</strain>
    </source>
</reference>
<organism evidence="3 4">
    <name type="scientific">Treponema bryantii</name>
    <dbReference type="NCBI Taxonomy" id="163"/>
    <lineage>
        <taxon>Bacteria</taxon>
        <taxon>Pseudomonadati</taxon>
        <taxon>Spirochaetota</taxon>
        <taxon>Spirochaetia</taxon>
        <taxon>Spirochaetales</taxon>
        <taxon>Treponemataceae</taxon>
        <taxon>Treponema</taxon>
    </lineage>
</organism>
<evidence type="ECO:0000256" key="1">
    <source>
        <dbReference type="SAM" id="MobiDB-lite"/>
    </source>
</evidence>
<dbReference type="RefSeq" id="WP_074932368.1">
    <property type="nucleotide sequence ID" value="NZ_FORI01000007.1"/>
</dbReference>
<keyword evidence="4" id="KW-1185">Reference proteome</keyword>
<evidence type="ECO:0000313" key="3">
    <source>
        <dbReference type="EMBL" id="SFI86904.1"/>
    </source>
</evidence>
<keyword evidence="2" id="KW-0812">Transmembrane</keyword>